<organism evidence="3">
    <name type="scientific">Anopheles funestus</name>
    <name type="common">African malaria mosquito</name>
    <dbReference type="NCBI Taxonomy" id="62324"/>
    <lineage>
        <taxon>Eukaryota</taxon>
        <taxon>Metazoa</taxon>
        <taxon>Ecdysozoa</taxon>
        <taxon>Arthropoda</taxon>
        <taxon>Hexapoda</taxon>
        <taxon>Insecta</taxon>
        <taxon>Pterygota</taxon>
        <taxon>Neoptera</taxon>
        <taxon>Endopterygota</taxon>
        <taxon>Diptera</taxon>
        <taxon>Nematocera</taxon>
        <taxon>Culicoidea</taxon>
        <taxon>Culicidae</taxon>
        <taxon>Anophelinae</taxon>
        <taxon>Anopheles</taxon>
    </lineage>
</organism>
<proteinExistence type="predicted"/>
<accession>A0A4Y0BDH5</accession>
<feature type="compositionally biased region" description="Polar residues" evidence="1">
    <location>
        <begin position="84"/>
        <end position="93"/>
    </location>
</feature>
<name>A0A4Y0BDH5_ANOFN</name>
<dbReference type="PROSITE" id="PS51257">
    <property type="entry name" value="PROKAR_LIPOPROTEIN"/>
    <property type="match status" value="1"/>
</dbReference>
<evidence type="ECO:0000256" key="2">
    <source>
        <dbReference type="SAM" id="SignalP"/>
    </source>
</evidence>
<dbReference type="VEuPathDB" id="VectorBase:AFUN2_014306"/>
<evidence type="ECO:0008006" key="4">
    <source>
        <dbReference type="Google" id="ProtNLM"/>
    </source>
</evidence>
<feature type="signal peptide" evidence="2">
    <location>
        <begin position="1"/>
        <end position="27"/>
    </location>
</feature>
<feature type="chain" id="PRO_5021308702" description="Secreted protein" evidence="2">
    <location>
        <begin position="28"/>
        <end position="129"/>
    </location>
</feature>
<dbReference type="AlphaFoldDB" id="A0A4Y0BDH5"/>
<feature type="region of interest" description="Disordered" evidence="1">
    <location>
        <begin position="67"/>
        <end position="104"/>
    </location>
</feature>
<protein>
    <recommendedName>
        <fullName evidence="4">Secreted protein</fullName>
    </recommendedName>
</protein>
<reference evidence="3" key="1">
    <citation type="submission" date="2020-05" db="UniProtKB">
        <authorList>
            <consortium name="EnsemblMetazoa"/>
        </authorList>
    </citation>
    <scope>IDENTIFICATION</scope>
    <source>
        <strain evidence="3">FUMOZ</strain>
    </source>
</reference>
<evidence type="ECO:0000313" key="3">
    <source>
        <dbReference type="EnsemblMetazoa" id="AFUN018895-PA"/>
    </source>
</evidence>
<evidence type="ECO:0000256" key="1">
    <source>
        <dbReference type="SAM" id="MobiDB-lite"/>
    </source>
</evidence>
<sequence length="129" mass="14492">MSTVKRSSTSWWTVCCVLLLLVACVLSIPIDESIKEQDKPLGGLPDGGSIHEEVVVAASLYVRKKPATSLRRQEREIRHDHVTHQSVSHTNGLDSHGKGQPYLGKHHDKVLKKWKNNNAVTTKVEHRKQ</sequence>
<dbReference type="EnsemblMetazoa" id="AFUN018895-RA">
    <property type="protein sequence ID" value="AFUN018895-PA"/>
    <property type="gene ID" value="AFUN018895"/>
</dbReference>
<feature type="compositionally biased region" description="Basic and acidic residues" evidence="1">
    <location>
        <begin position="71"/>
        <end position="83"/>
    </location>
</feature>
<keyword evidence="2" id="KW-0732">Signal</keyword>
<dbReference type="VEuPathDB" id="VectorBase:AFUN018895"/>